<dbReference type="GO" id="GO:0016829">
    <property type="term" value="F:lyase activity"/>
    <property type="evidence" value="ECO:0007669"/>
    <property type="project" value="UniProtKB-KW"/>
</dbReference>
<dbReference type="InterPro" id="IPR010520">
    <property type="entry name" value="FrsA-like"/>
</dbReference>
<proteinExistence type="predicted"/>
<dbReference type="PANTHER" id="PTHR22946">
    <property type="entry name" value="DIENELACTONE HYDROLASE DOMAIN-CONTAINING PROTEIN-RELATED"/>
    <property type="match status" value="1"/>
</dbReference>
<sequence length="414" mass="46077">MAQQHEYGIERRLRGPPAPHHQSFERLWETKWKPLAEMGVYPFMFASVVDFAPVVEDLKAKGLAEPYDWDEWAAAFFPQAESLVRTAEEAEGKGEVEKASEYFLRASALYRIARFPIPRSDRQRLAWIKGKDVTLRGLGLRPYPVREEEVPHRHGAAGEPDSFPVYFLGAGPGPAPCLVMICGLDGYRTELAVWMEGWRRLGVATVVVEAPGTGDSPALPGDALGPDRQWSSLLDWLDSRADVDSRRLVFEGFSTGGFYAIRLAHTHRERVLGVVAIGGGCHHMFDRRWLDAVNGMEYPFDLADALAFKFGYGNDVERFKHEAGPRFSLLNDGTIDGPCARLLLVNGTEDEIYPIDDYELLLRHGGVKEVRFVQGGSHMGSRRASRSSWSGFMGFWAWGGSGGSVGGLPFVARF</sequence>
<accession>A0A8H4Q8J9</accession>
<dbReference type="Pfam" id="PF06500">
    <property type="entry name" value="FrsA-like"/>
    <property type="match status" value="1"/>
</dbReference>
<keyword evidence="3" id="KW-0456">Lyase</keyword>
<evidence type="ECO:0000313" key="3">
    <source>
        <dbReference type="EMBL" id="KAF4589668.1"/>
    </source>
</evidence>
<dbReference type="GO" id="GO:0016787">
    <property type="term" value="F:hydrolase activity"/>
    <property type="evidence" value="ECO:0007669"/>
    <property type="project" value="UniProtKB-KW"/>
</dbReference>
<dbReference type="InterPro" id="IPR029058">
    <property type="entry name" value="AB_hydrolase_fold"/>
</dbReference>
<evidence type="ECO:0000313" key="4">
    <source>
        <dbReference type="Proteomes" id="UP000562929"/>
    </source>
</evidence>
<name>A0A8H4Q8J9_9HYPO</name>
<comment type="caution">
    <text evidence="3">The sequence shown here is derived from an EMBL/GenBank/DDBJ whole genome shotgun (WGS) entry which is preliminary data.</text>
</comment>
<gene>
    <name evidence="3" type="ORF">GQ602_003557</name>
</gene>
<dbReference type="Gene3D" id="3.40.50.1820">
    <property type="entry name" value="alpha/beta hydrolase"/>
    <property type="match status" value="1"/>
</dbReference>
<dbReference type="EMBL" id="JAACLJ010000003">
    <property type="protein sequence ID" value="KAF4589668.1"/>
    <property type="molecule type" value="Genomic_DNA"/>
</dbReference>
<dbReference type="OrthoDB" id="5409895at2759"/>
<feature type="region of interest" description="Disordered" evidence="2">
    <location>
        <begin position="1"/>
        <end position="21"/>
    </location>
</feature>
<organism evidence="3 4">
    <name type="scientific">Ophiocordyceps camponoti-floridani</name>
    <dbReference type="NCBI Taxonomy" id="2030778"/>
    <lineage>
        <taxon>Eukaryota</taxon>
        <taxon>Fungi</taxon>
        <taxon>Dikarya</taxon>
        <taxon>Ascomycota</taxon>
        <taxon>Pezizomycotina</taxon>
        <taxon>Sordariomycetes</taxon>
        <taxon>Hypocreomycetidae</taxon>
        <taxon>Hypocreales</taxon>
        <taxon>Ophiocordycipitaceae</taxon>
        <taxon>Ophiocordyceps</taxon>
    </lineage>
</organism>
<dbReference type="PANTHER" id="PTHR22946:SF12">
    <property type="entry name" value="CONIDIAL PIGMENT BIOSYNTHESIS PROTEIN AYG1 (AFU_ORTHOLOGUE AFUA_2G17550)"/>
    <property type="match status" value="1"/>
</dbReference>
<keyword evidence="4" id="KW-1185">Reference proteome</keyword>
<evidence type="ECO:0000256" key="1">
    <source>
        <dbReference type="ARBA" id="ARBA00022801"/>
    </source>
</evidence>
<dbReference type="AlphaFoldDB" id="A0A8H4Q8J9"/>
<dbReference type="InterPro" id="IPR050261">
    <property type="entry name" value="FrsA_esterase"/>
</dbReference>
<dbReference type="SUPFAM" id="SSF53474">
    <property type="entry name" value="alpha/beta-Hydrolases"/>
    <property type="match status" value="1"/>
</dbReference>
<keyword evidence="1" id="KW-0378">Hydrolase</keyword>
<reference evidence="3 4" key="1">
    <citation type="journal article" date="2020" name="G3 (Bethesda)">
        <title>Genetic Underpinnings of Host Manipulation by Ophiocordyceps as Revealed by Comparative Transcriptomics.</title>
        <authorList>
            <person name="Will I."/>
            <person name="Das B."/>
            <person name="Trinh T."/>
            <person name="Brachmann A."/>
            <person name="Ohm R.A."/>
            <person name="de Bekker C."/>
        </authorList>
    </citation>
    <scope>NUCLEOTIDE SEQUENCE [LARGE SCALE GENOMIC DNA]</scope>
    <source>
        <strain evidence="3 4">EC05</strain>
    </source>
</reference>
<dbReference type="Proteomes" id="UP000562929">
    <property type="component" value="Unassembled WGS sequence"/>
</dbReference>
<evidence type="ECO:0000256" key="2">
    <source>
        <dbReference type="SAM" id="MobiDB-lite"/>
    </source>
</evidence>
<protein>
    <submittedName>
        <fullName evidence="3">Heptaketide hydrolyase ayg1</fullName>
    </submittedName>
</protein>